<dbReference type="InterPro" id="IPR002563">
    <property type="entry name" value="Flavin_Rdtase-like_dom"/>
</dbReference>
<keyword evidence="2 4" id="KW-0560">Oxidoreductase</keyword>
<evidence type="ECO:0000313" key="4">
    <source>
        <dbReference type="EMBL" id="MFC7292592.1"/>
    </source>
</evidence>
<evidence type="ECO:0000256" key="1">
    <source>
        <dbReference type="ARBA" id="ARBA00008898"/>
    </source>
</evidence>
<dbReference type="InterPro" id="IPR050268">
    <property type="entry name" value="NADH-dep_flavin_reductase"/>
</dbReference>
<name>A0ABW2INT5_9PROT</name>
<evidence type="ECO:0000259" key="3">
    <source>
        <dbReference type="SMART" id="SM00903"/>
    </source>
</evidence>
<evidence type="ECO:0000256" key="2">
    <source>
        <dbReference type="ARBA" id="ARBA00023002"/>
    </source>
</evidence>
<dbReference type="SMART" id="SM00903">
    <property type="entry name" value="Flavin_Reduct"/>
    <property type="match status" value="1"/>
</dbReference>
<gene>
    <name evidence="4" type="ORF">ACFQS8_13255</name>
</gene>
<accession>A0ABW2INT5</accession>
<comment type="similarity">
    <text evidence="1">Belongs to the non-flavoprotein flavin reductase family.</text>
</comment>
<dbReference type="SUPFAM" id="SSF50475">
    <property type="entry name" value="FMN-binding split barrel"/>
    <property type="match status" value="1"/>
</dbReference>
<dbReference type="Pfam" id="PF01613">
    <property type="entry name" value="Flavin_Reduct"/>
    <property type="match status" value="1"/>
</dbReference>
<dbReference type="PANTHER" id="PTHR30466:SF11">
    <property type="entry name" value="FLAVIN-DEPENDENT MONOOXYGENASE, REDUCTASE SUBUNIT HSAB"/>
    <property type="match status" value="1"/>
</dbReference>
<comment type="caution">
    <text evidence="4">The sequence shown here is derived from an EMBL/GenBank/DDBJ whole genome shotgun (WGS) entry which is preliminary data.</text>
</comment>
<dbReference type="PANTHER" id="PTHR30466">
    <property type="entry name" value="FLAVIN REDUCTASE"/>
    <property type="match status" value="1"/>
</dbReference>
<proteinExistence type="inferred from homology"/>
<evidence type="ECO:0000313" key="5">
    <source>
        <dbReference type="Proteomes" id="UP001596492"/>
    </source>
</evidence>
<dbReference type="RefSeq" id="WP_382168145.1">
    <property type="nucleotide sequence ID" value="NZ_JBHTBR010000005.1"/>
</dbReference>
<dbReference type="Proteomes" id="UP001596492">
    <property type="component" value="Unassembled WGS sequence"/>
</dbReference>
<feature type="domain" description="Flavin reductase like" evidence="3">
    <location>
        <begin position="17"/>
        <end position="158"/>
    </location>
</feature>
<dbReference type="InterPro" id="IPR012349">
    <property type="entry name" value="Split_barrel_FMN-bd"/>
</dbReference>
<dbReference type="GO" id="GO:0016491">
    <property type="term" value="F:oxidoreductase activity"/>
    <property type="evidence" value="ECO:0007669"/>
    <property type="project" value="UniProtKB-KW"/>
</dbReference>
<protein>
    <submittedName>
        <fullName evidence="4">Flavin reductase family protein</fullName>
        <ecNumber evidence="4">1.-.-.-</ecNumber>
    </submittedName>
</protein>
<organism evidence="4 5">
    <name type="scientific">Hirschia litorea</name>
    <dbReference type="NCBI Taxonomy" id="1199156"/>
    <lineage>
        <taxon>Bacteria</taxon>
        <taxon>Pseudomonadati</taxon>
        <taxon>Pseudomonadota</taxon>
        <taxon>Alphaproteobacteria</taxon>
        <taxon>Hyphomonadales</taxon>
        <taxon>Hyphomonadaceae</taxon>
        <taxon>Hirschia</taxon>
    </lineage>
</organism>
<reference evidence="5" key="1">
    <citation type="journal article" date="2019" name="Int. J. Syst. Evol. Microbiol.">
        <title>The Global Catalogue of Microorganisms (GCM) 10K type strain sequencing project: providing services to taxonomists for standard genome sequencing and annotation.</title>
        <authorList>
            <consortium name="The Broad Institute Genomics Platform"/>
            <consortium name="The Broad Institute Genome Sequencing Center for Infectious Disease"/>
            <person name="Wu L."/>
            <person name="Ma J."/>
        </authorList>
    </citation>
    <scope>NUCLEOTIDE SEQUENCE [LARGE SCALE GENOMIC DNA]</scope>
    <source>
        <strain evidence="5">CCUG 51308</strain>
    </source>
</reference>
<sequence>MANFSPKDNGKAFRTALSRFSTGVTIVTANTPAGPIGITANSFSSLSLLPPLIMWAPAKCSTRYDAFINASHFAVHVLTFAQKNICHAFASNKDSFQEFPHYMNDENVPILENCLATFECKTHNIHDAGDHSIVIGQVYLAHQQEGEALIFSQGQFIKAKST</sequence>
<dbReference type="EMBL" id="JBHTBR010000005">
    <property type="protein sequence ID" value="MFC7292592.1"/>
    <property type="molecule type" value="Genomic_DNA"/>
</dbReference>
<dbReference type="EC" id="1.-.-.-" evidence="4"/>
<dbReference type="Gene3D" id="2.30.110.10">
    <property type="entry name" value="Electron Transport, Fmn-binding Protein, Chain A"/>
    <property type="match status" value="1"/>
</dbReference>
<keyword evidence="5" id="KW-1185">Reference proteome</keyword>